<dbReference type="Proteomes" id="UP000095281">
    <property type="component" value="Unplaced"/>
</dbReference>
<keyword evidence="2" id="KW-1185">Reference proteome</keyword>
<dbReference type="WBParaSite" id="MhA1_Contig786.frz3.gene4">
    <property type="protein sequence ID" value="MhA1_Contig786.frz3.gene4"/>
    <property type="gene ID" value="MhA1_Contig786.frz3.gene4"/>
</dbReference>
<proteinExistence type="predicted"/>
<feature type="compositionally biased region" description="Polar residues" evidence="1">
    <location>
        <begin position="225"/>
        <end position="239"/>
    </location>
</feature>
<reference evidence="3" key="1">
    <citation type="submission" date="2016-11" db="UniProtKB">
        <authorList>
            <consortium name="WormBaseParasite"/>
        </authorList>
    </citation>
    <scope>IDENTIFICATION</scope>
</reference>
<feature type="region of interest" description="Disordered" evidence="1">
    <location>
        <begin position="108"/>
        <end position="138"/>
    </location>
</feature>
<sequence>MATTGALLSGSLNGGGEKEKLANSADGVTPTVSSTAGSGGFHLEFIERCLEHEPNHRANVEELLSRLGLPEPEKHDDTSMDEDGFLEDHQNNARLSHEPTPVVIIPERAASSPPQEPAPNIDKSKAMPTTAANTQKQAPTSNIVTNTKQDGYNVHFTTITPSTTTTNTTVAAAVSSAGTVVLTTAPASITTTTITNTLLPHPQNAAIQDEGYHTNQSINEAPGQSIDSSVTSEKSSVAPHQQHRETRQIMQMHAEVLDQGGYQLRIQLQLDDHMNRQLTAPLKEEDTAETLSEELVQHGFVSESNSVRMRELLVTLLNEFRSRKLEKAERRISCDSAHNPTTIASSTASSVTSPVGSTAQSPKHQYALDTTKTSISSSSTLPSKDG</sequence>
<evidence type="ECO:0000256" key="1">
    <source>
        <dbReference type="SAM" id="MobiDB-lite"/>
    </source>
</evidence>
<feature type="region of interest" description="Disordered" evidence="1">
    <location>
        <begin position="215"/>
        <end position="243"/>
    </location>
</feature>
<feature type="region of interest" description="Disordered" evidence="1">
    <location>
        <begin position="1"/>
        <end position="39"/>
    </location>
</feature>
<organism evidence="2 3">
    <name type="scientific">Meloidogyne hapla</name>
    <name type="common">Root-knot nematode worm</name>
    <dbReference type="NCBI Taxonomy" id="6305"/>
    <lineage>
        <taxon>Eukaryota</taxon>
        <taxon>Metazoa</taxon>
        <taxon>Ecdysozoa</taxon>
        <taxon>Nematoda</taxon>
        <taxon>Chromadorea</taxon>
        <taxon>Rhabditida</taxon>
        <taxon>Tylenchina</taxon>
        <taxon>Tylenchomorpha</taxon>
        <taxon>Tylenchoidea</taxon>
        <taxon>Meloidogynidae</taxon>
        <taxon>Meloidogyninae</taxon>
        <taxon>Meloidogyne</taxon>
    </lineage>
</organism>
<feature type="region of interest" description="Disordered" evidence="1">
    <location>
        <begin position="336"/>
        <end position="386"/>
    </location>
</feature>
<evidence type="ECO:0000313" key="2">
    <source>
        <dbReference type="Proteomes" id="UP000095281"/>
    </source>
</evidence>
<feature type="compositionally biased region" description="Low complexity" evidence="1">
    <location>
        <begin position="370"/>
        <end position="386"/>
    </location>
</feature>
<accession>A0A1I8BYJ0</accession>
<feature type="compositionally biased region" description="Low complexity" evidence="1">
    <location>
        <begin position="340"/>
        <end position="359"/>
    </location>
</feature>
<protein>
    <submittedName>
        <fullName evidence="3">LisH domain-containing protein</fullName>
    </submittedName>
</protein>
<dbReference type="AlphaFoldDB" id="A0A1I8BYJ0"/>
<name>A0A1I8BYJ0_MELHA</name>
<evidence type="ECO:0000313" key="3">
    <source>
        <dbReference type="WBParaSite" id="MhA1_Contig786.frz3.gene4"/>
    </source>
</evidence>